<dbReference type="HAMAP" id="MF_00404">
    <property type="entry name" value="OadG"/>
    <property type="match status" value="1"/>
</dbReference>
<dbReference type="Proteomes" id="UP000280507">
    <property type="component" value="Unassembled WGS sequence"/>
</dbReference>
<evidence type="ECO:0000256" key="5">
    <source>
        <dbReference type="ARBA" id="ARBA00011869"/>
    </source>
</evidence>
<dbReference type="Pfam" id="PF04277">
    <property type="entry name" value="OAD_gamma"/>
    <property type="match status" value="1"/>
</dbReference>
<feature type="transmembrane region" description="Helical" evidence="16 17">
    <location>
        <begin position="12"/>
        <end position="32"/>
    </location>
</feature>
<evidence type="ECO:0000256" key="6">
    <source>
        <dbReference type="ARBA" id="ARBA00022448"/>
    </source>
</evidence>
<evidence type="ECO:0000256" key="3">
    <source>
        <dbReference type="ARBA" id="ARBA00004162"/>
    </source>
</evidence>
<name>A0A3M8Q3D4_9GAMM</name>
<protein>
    <recommendedName>
        <fullName evidence="16">Probable oxaloacetate decarboxylase gamma chain</fullName>
        <ecNumber evidence="16">7.2.4.2</ecNumber>
    </recommendedName>
</protein>
<evidence type="ECO:0000256" key="16">
    <source>
        <dbReference type="HAMAP-Rule" id="MF_00404"/>
    </source>
</evidence>
<evidence type="ECO:0000256" key="11">
    <source>
        <dbReference type="ARBA" id="ARBA00023053"/>
    </source>
</evidence>
<comment type="function">
    <text evidence="2 16 17">Catalyzes the decarboxylation of oxaloacetate coupled to Na(+) translocation.</text>
</comment>
<evidence type="ECO:0000256" key="17">
    <source>
        <dbReference type="RuleBase" id="RU004278"/>
    </source>
</evidence>
<comment type="catalytic activity">
    <reaction evidence="15 16 17">
        <text>oxaloacetate + 2 Na(+)(in) + H(+) = pyruvate + 2 Na(+)(out) + CO2</text>
        <dbReference type="Rhea" id="RHEA:57724"/>
        <dbReference type="ChEBI" id="CHEBI:15361"/>
        <dbReference type="ChEBI" id="CHEBI:15378"/>
        <dbReference type="ChEBI" id="CHEBI:16452"/>
        <dbReference type="ChEBI" id="CHEBI:16526"/>
        <dbReference type="ChEBI" id="CHEBI:29101"/>
        <dbReference type="EC" id="7.2.4.2"/>
    </reaction>
</comment>
<evidence type="ECO:0000256" key="8">
    <source>
        <dbReference type="ARBA" id="ARBA00022692"/>
    </source>
</evidence>
<keyword evidence="10 16" id="KW-1133">Transmembrane helix</keyword>
<dbReference type="GO" id="GO:0015081">
    <property type="term" value="F:sodium ion transmembrane transporter activity"/>
    <property type="evidence" value="ECO:0007669"/>
    <property type="project" value="UniProtKB-UniRule"/>
</dbReference>
<dbReference type="GO" id="GO:0036376">
    <property type="term" value="P:sodium ion export across plasma membrane"/>
    <property type="evidence" value="ECO:0007669"/>
    <property type="project" value="InterPro"/>
</dbReference>
<accession>A0A3M8Q3D4</accession>
<keyword evidence="14 16" id="KW-0739">Sodium transport</keyword>
<evidence type="ECO:0000256" key="10">
    <source>
        <dbReference type="ARBA" id="ARBA00022989"/>
    </source>
</evidence>
<evidence type="ECO:0000256" key="12">
    <source>
        <dbReference type="ARBA" id="ARBA00023065"/>
    </source>
</evidence>
<keyword evidence="7 16" id="KW-1003">Cell membrane</keyword>
<evidence type="ECO:0000256" key="13">
    <source>
        <dbReference type="ARBA" id="ARBA00023136"/>
    </source>
</evidence>
<proteinExistence type="inferred from homology"/>
<keyword evidence="6 16" id="KW-0813">Transport</keyword>
<evidence type="ECO:0000256" key="2">
    <source>
        <dbReference type="ARBA" id="ARBA00003002"/>
    </source>
</evidence>
<keyword evidence="11 16" id="KW-0915">Sodium</keyword>
<sequence length="87" mass="9229">MDGLLDEGLGLMALGMGAVFLFLVVLIFATTIMSRLINHLFPDTPAVLPVANNRSVAQASSKVGVDAKMVAVITAAIHQHRNNKNSN</sequence>
<evidence type="ECO:0000256" key="1">
    <source>
        <dbReference type="ARBA" id="ARBA00001959"/>
    </source>
</evidence>
<evidence type="ECO:0000256" key="4">
    <source>
        <dbReference type="ARBA" id="ARBA00005844"/>
    </source>
</evidence>
<dbReference type="EC" id="7.2.4.2" evidence="16"/>
<keyword evidence="19" id="KW-1185">Reference proteome</keyword>
<evidence type="ECO:0000256" key="7">
    <source>
        <dbReference type="ARBA" id="ARBA00022475"/>
    </source>
</evidence>
<comment type="similarity">
    <text evidence="4 16 17">Belongs to the OadG family.</text>
</comment>
<keyword evidence="13 16" id="KW-0472">Membrane</keyword>
<evidence type="ECO:0000313" key="19">
    <source>
        <dbReference type="Proteomes" id="UP000280507"/>
    </source>
</evidence>
<reference evidence="18 19" key="1">
    <citation type="journal article" date="2012" name="Int. J. Syst. Evol. Microbiol.">
        <title>Marinomonas hwangdonensis sp. nov., isolated from seawater.</title>
        <authorList>
            <person name="Jung Y.T."/>
            <person name="Oh T.K."/>
            <person name="Yoon J.H."/>
        </authorList>
    </citation>
    <scope>NUCLEOTIDE SEQUENCE [LARGE SCALE GENOMIC DNA]</scope>
    <source>
        <strain evidence="18 19">HDW-15</strain>
    </source>
</reference>
<dbReference type="GO" id="GO:0008948">
    <property type="term" value="F:oxaloacetate decarboxylase activity"/>
    <property type="evidence" value="ECO:0007669"/>
    <property type="project" value="UniProtKB-UniRule"/>
</dbReference>
<dbReference type="EMBL" id="RIZG01000005">
    <property type="protein sequence ID" value="RNF50607.1"/>
    <property type="molecule type" value="Genomic_DNA"/>
</dbReference>
<dbReference type="GO" id="GO:0005886">
    <property type="term" value="C:plasma membrane"/>
    <property type="evidence" value="ECO:0007669"/>
    <property type="project" value="UniProtKB-SubCell"/>
</dbReference>
<organism evidence="18 19">
    <name type="scientific">Marinomonas hwangdonensis</name>
    <dbReference type="NCBI Taxonomy" id="1053647"/>
    <lineage>
        <taxon>Bacteria</taxon>
        <taxon>Pseudomonadati</taxon>
        <taxon>Pseudomonadota</taxon>
        <taxon>Gammaproteobacteria</taxon>
        <taxon>Oceanospirillales</taxon>
        <taxon>Oceanospirillaceae</taxon>
        <taxon>Marinomonas</taxon>
    </lineage>
</organism>
<comment type="subunit">
    <text evidence="5 16">Heterotrimer of an alpha, a beta and a gamma subunit.</text>
</comment>
<evidence type="ECO:0000256" key="9">
    <source>
        <dbReference type="ARBA" id="ARBA00022967"/>
    </source>
</evidence>
<comment type="cofactor">
    <cofactor evidence="1 16 17">
        <name>Na(+)</name>
        <dbReference type="ChEBI" id="CHEBI:29101"/>
    </cofactor>
</comment>
<comment type="caution">
    <text evidence="18">The sequence shown here is derived from an EMBL/GenBank/DDBJ whole genome shotgun (WGS) entry which is preliminary data.</text>
</comment>
<evidence type="ECO:0000256" key="15">
    <source>
        <dbReference type="ARBA" id="ARBA00048176"/>
    </source>
</evidence>
<gene>
    <name evidence="16" type="primary">oadG</name>
    <name evidence="18" type="ORF">EBI00_09395</name>
</gene>
<evidence type="ECO:0000313" key="18">
    <source>
        <dbReference type="EMBL" id="RNF50607.1"/>
    </source>
</evidence>
<comment type="subcellular location">
    <subcellularLocation>
        <location evidence="3 16 17">Cell membrane</location>
        <topology evidence="3 16 17">Single-pass membrane protein</topology>
    </subcellularLocation>
</comment>
<dbReference type="AlphaFoldDB" id="A0A3M8Q3D4"/>
<dbReference type="NCBIfam" id="TIGR01195">
    <property type="entry name" value="oadG_fam"/>
    <property type="match status" value="1"/>
</dbReference>
<keyword evidence="12 16" id="KW-0406">Ion transport</keyword>
<dbReference type="OrthoDB" id="5772594at2"/>
<dbReference type="GO" id="GO:0015451">
    <property type="term" value="F:decarboxylation-driven active transmembrane transporter activity"/>
    <property type="evidence" value="ECO:0007669"/>
    <property type="project" value="UniProtKB-EC"/>
</dbReference>
<dbReference type="InterPro" id="IPR023424">
    <property type="entry name" value="OadG"/>
</dbReference>
<keyword evidence="9 16" id="KW-1278">Translocase</keyword>
<evidence type="ECO:0000256" key="14">
    <source>
        <dbReference type="ARBA" id="ARBA00023201"/>
    </source>
</evidence>
<dbReference type="InterPro" id="IPR005899">
    <property type="entry name" value="Na_pump_deCOase"/>
</dbReference>
<keyword evidence="8 16" id="KW-0812">Transmembrane</keyword>